<proteinExistence type="predicted"/>
<reference evidence="3" key="1">
    <citation type="journal article" date="2018" name="Nat. Plants">
        <title>Whole-genome landscape of Medicago truncatula symbiotic genes.</title>
        <authorList>
            <person name="Pecrix Y."/>
            <person name="Staton S.E."/>
            <person name="Sallet E."/>
            <person name="Lelandais-Briere C."/>
            <person name="Moreau S."/>
            <person name="Carrere S."/>
            <person name="Blein T."/>
            <person name="Jardinaud M.F."/>
            <person name="Latrasse D."/>
            <person name="Zouine M."/>
            <person name="Zahm M."/>
            <person name="Kreplak J."/>
            <person name="Mayjonade B."/>
            <person name="Satge C."/>
            <person name="Perez M."/>
            <person name="Cauet S."/>
            <person name="Marande W."/>
            <person name="Chantry-Darmon C."/>
            <person name="Lopez-Roques C."/>
            <person name="Bouchez O."/>
            <person name="Berard A."/>
            <person name="Debelle F."/>
            <person name="Munos S."/>
            <person name="Bendahmane A."/>
            <person name="Berges H."/>
            <person name="Niebel A."/>
            <person name="Buitink J."/>
            <person name="Frugier F."/>
            <person name="Benhamed M."/>
            <person name="Crespi M."/>
            <person name="Gouzy J."/>
            <person name="Gamas P."/>
        </authorList>
    </citation>
    <scope>NUCLEOTIDE SEQUENCE [LARGE SCALE GENOMIC DNA]</scope>
    <source>
        <strain evidence="3">cv. Jemalong A17</strain>
    </source>
</reference>
<accession>A0A396JL79</accession>
<sequence>MPKPDFERETFSFLPIVISIFDPSCSLFPQPQTPLELISHCFSFINFSFSFLPFSHSYCQKKKKKKKTKTQN</sequence>
<evidence type="ECO:0000256" key="1">
    <source>
        <dbReference type="SAM" id="Phobius"/>
    </source>
</evidence>
<gene>
    <name evidence="2" type="ORF">MtrunA17_Chr1g0172121</name>
</gene>
<dbReference type="EMBL" id="PSQE01000001">
    <property type="protein sequence ID" value="RHN79009.1"/>
    <property type="molecule type" value="Genomic_DNA"/>
</dbReference>
<protein>
    <recommendedName>
        <fullName evidence="4">Transmembrane protein</fullName>
    </recommendedName>
</protein>
<comment type="caution">
    <text evidence="2">The sequence shown here is derived from an EMBL/GenBank/DDBJ whole genome shotgun (WGS) entry which is preliminary data.</text>
</comment>
<dbReference type="Proteomes" id="UP000265566">
    <property type="component" value="Chromosome 1"/>
</dbReference>
<keyword evidence="1" id="KW-0812">Transmembrane</keyword>
<name>A0A396JL79_MEDTR</name>
<feature type="transmembrane region" description="Helical" evidence="1">
    <location>
        <begin position="37"/>
        <end position="59"/>
    </location>
</feature>
<dbReference type="AlphaFoldDB" id="A0A396JL79"/>
<evidence type="ECO:0000313" key="3">
    <source>
        <dbReference type="Proteomes" id="UP000265566"/>
    </source>
</evidence>
<keyword evidence="1" id="KW-1133">Transmembrane helix</keyword>
<keyword evidence="1" id="KW-0472">Membrane</keyword>
<evidence type="ECO:0000313" key="2">
    <source>
        <dbReference type="EMBL" id="RHN79009.1"/>
    </source>
</evidence>
<evidence type="ECO:0008006" key="4">
    <source>
        <dbReference type="Google" id="ProtNLM"/>
    </source>
</evidence>
<organism evidence="2 3">
    <name type="scientific">Medicago truncatula</name>
    <name type="common">Barrel medic</name>
    <name type="synonym">Medicago tribuloides</name>
    <dbReference type="NCBI Taxonomy" id="3880"/>
    <lineage>
        <taxon>Eukaryota</taxon>
        <taxon>Viridiplantae</taxon>
        <taxon>Streptophyta</taxon>
        <taxon>Embryophyta</taxon>
        <taxon>Tracheophyta</taxon>
        <taxon>Spermatophyta</taxon>
        <taxon>Magnoliopsida</taxon>
        <taxon>eudicotyledons</taxon>
        <taxon>Gunneridae</taxon>
        <taxon>Pentapetalae</taxon>
        <taxon>rosids</taxon>
        <taxon>fabids</taxon>
        <taxon>Fabales</taxon>
        <taxon>Fabaceae</taxon>
        <taxon>Papilionoideae</taxon>
        <taxon>50 kb inversion clade</taxon>
        <taxon>NPAAA clade</taxon>
        <taxon>Hologalegina</taxon>
        <taxon>IRL clade</taxon>
        <taxon>Trifolieae</taxon>
        <taxon>Medicago</taxon>
    </lineage>
</organism>
<dbReference type="Gramene" id="rna2685">
    <property type="protein sequence ID" value="RHN79009.1"/>
    <property type="gene ID" value="gene2685"/>
</dbReference>